<name>A0AAD7CML3_MYCRO</name>
<feature type="compositionally biased region" description="Pro residues" evidence="1">
    <location>
        <begin position="152"/>
        <end position="176"/>
    </location>
</feature>
<reference evidence="2" key="1">
    <citation type="submission" date="2023-03" db="EMBL/GenBank/DDBJ databases">
        <title>Massive genome expansion in bonnet fungi (Mycena s.s.) driven by repeated elements and novel gene families across ecological guilds.</title>
        <authorList>
            <consortium name="Lawrence Berkeley National Laboratory"/>
            <person name="Harder C.B."/>
            <person name="Miyauchi S."/>
            <person name="Viragh M."/>
            <person name="Kuo A."/>
            <person name="Thoen E."/>
            <person name="Andreopoulos B."/>
            <person name="Lu D."/>
            <person name="Skrede I."/>
            <person name="Drula E."/>
            <person name="Henrissat B."/>
            <person name="Morin E."/>
            <person name="Kohler A."/>
            <person name="Barry K."/>
            <person name="LaButti K."/>
            <person name="Morin E."/>
            <person name="Salamov A."/>
            <person name="Lipzen A."/>
            <person name="Mereny Z."/>
            <person name="Hegedus B."/>
            <person name="Baldrian P."/>
            <person name="Stursova M."/>
            <person name="Weitz H."/>
            <person name="Taylor A."/>
            <person name="Grigoriev I.V."/>
            <person name="Nagy L.G."/>
            <person name="Martin F."/>
            <person name="Kauserud H."/>
        </authorList>
    </citation>
    <scope>NUCLEOTIDE SEQUENCE</scope>
    <source>
        <strain evidence="2">CBHHK067</strain>
    </source>
</reference>
<evidence type="ECO:0000313" key="3">
    <source>
        <dbReference type="Proteomes" id="UP001221757"/>
    </source>
</evidence>
<dbReference type="AlphaFoldDB" id="A0AAD7CML3"/>
<keyword evidence="3" id="KW-1185">Reference proteome</keyword>
<evidence type="ECO:0000313" key="2">
    <source>
        <dbReference type="EMBL" id="KAJ7653531.1"/>
    </source>
</evidence>
<dbReference type="EMBL" id="JARKIE010000333">
    <property type="protein sequence ID" value="KAJ7653531.1"/>
    <property type="molecule type" value="Genomic_DNA"/>
</dbReference>
<organism evidence="2 3">
    <name type="scientific">Mycena rosella</name>
    <name type="common">Pink bonnet</name>
    <name type="synonym">Agaricus rosellus</name>
    <dbReference type="NCBI Taxonomy" id="1033263"/>
    <lineage>
        <taxon>Eukaryota</taxon>
        <taxon>Fungi</taxon>
        <taxon>Dikarya</taxon>
        <taxon>Basidiomycota</taxon>
        <taxon>Agaricomycotina</taxon>
        <taxon>Agaricomycetes</taxon>
        <taxon>Agaricomycetidae</taxon>
        <taxon>Agaricales</taxon>
        <taxon>Marasmiineae</taxon>
        <taxon>Mycenaceae</taxon>
        <taxon>Mycena</taxon>
    </lineage>
</organism>
<dbReference type="Proteomes" id="UP001221757">
    <property type="component" value="Unassembled WGS sequence"/>
</dbReference>
<comment type="caution">
    <text evidence="2">The sequence shown here is derived from an EMBL/GenBank/DDBJ whole genome shotgun (WGS) entry which is preliminary data.</text>
</comment>
<evidence type="ECO:0000256" key="1">
    <source>
        <dbReference type="SAM" id="MobiDB-lite"/>
    </source>
</evidence>
<gene>
    <name evidence="2" type="ORF">B0H17DRAFT_1147053</name>
</gene>
<accession>A0AAD7CML3</accession>
<feature type="region of interest" description="Disordered" evidence="1">
    <location>
        <begin position="138"/>
        <end position="205"/>
    </location>
</feature>
<protein>
    <submittedName>
        <fullName evidence="2">Uncharacterized protein</fullName>
    </submittedName>
</protein>
<proteinExistence type="predicted"/>
<sequence length="278" mass="30958">MIPFQETCRLFGPVNRPDHKTNVRHRAILRKALDLFSQQELLVVFTEPIRLRVRSGLTSPQQHNGRLVTDETDTPELEARVALRAYRDAYDLYFKSRSNDYTICNAQALLVLQAAEQSWHDWIVPHLAARGRPTRPDWALQPLPGLQRVQGLPPPLPARPRPRPCPPVPAPAPVPAPRADTSPIQTPQRRLAQASLPTPPRTPARAAITRPAGASAAHAAVGSHLRPIEFVDSDEEGGRRQPEKRKFLGVVDISDSEEEGDAHPRKKMRLLGAIDLTN</sequence>